<evidence type="ECO:0000313" key="9">
    <source>
        <dbReference type="Proteomes" id="UP000227088"/>
    </source>
</evidence>
<keyword evidence="5 7" id="KW-0413">Isomerase</keyword>
<dbReference type="InterPro" id="IPR015942">
    <property type="entry name" value="Asp/Glu/hydantoin_racemase"/>
</dbReference>
<evidence type="ECO:0000313" key="8">
    <source>
        <dbReference type="EMBL" id="OUS40646.1"/>
    </source>
</evidence>
<proteinExistence type="inferred from homology"/>
<dbReference type="UniPathway" id="UPA00219"/>
<dbReference type="Pfam" id="PF01177">
    <property type="entry name" value="Asp_Glu_race"/>
    <property type="match status" value="1"/>
</dbReference>
<dbReference type="EC" id="5.1.1.3" evidence="2 7"/>
<dbReference type="InterPro" id="IPR033134">
    <property type="entry name" value="Asp/Glu_racemase_AS_2"/>
</dbReference>
<dbReference type="GO" id="GO:0071555">
    <property type="term" value="P:cell wall organization"/>
    <property type="evidence" value="ECO:0007669"/>
    <property type="project" value="UniProtKB-KW"/>
</dbReference>
<dbReference type="InterPro" id="IPR001920">
    <property type="entry name" value="Asp/Glu_race"/>
</dbReference>
<evidence type="ECO:0000256" key="5">
    <source>
        <dbReference type="ARBA" id="ARBA00023235"/>
    </source>
</evidence>
<dbReference type="PANTHER" id="PTHR21198">
    <property type="entry name" value="GLUTAMATE RACEMASE"/>
    <property type="match status" value="1"/>
</dbReference>
<dbReference type="PANTHER" id="PTHR21198:SF2">
    <property type="entry name" value="GLUTAMATE RACEMASE"/>
    <property type="match status" value="1"/>
</dbReference>
<dbReference type="NCBIfam" id="TIGR00067">
    <property type="entry name" value="glut_race"/>
    <property type="match status" value="1"/>
</dbReference>
<reference evidence="9" key="1">
    <citation type="journal article" date="2017" name="Proc. Natl. Acad. Sci. U.S.A.">
        <title>Simulation of Deepwater Horizon oil plume reveals substrate specialization within a complex community of hydrocarbon degraders.</title>
        <authorList>
            <person name="Hu P."/>
            <person name="Dubinsky E.A."/>
            <person name="Probst A.J."/>
            <person name="Wang J."/>
            <person name="Sieber C.M.K."/>
            <person name="Tom L.M."/>
            <person name="Gardinali P."/>
            <person name="Banfield J.F."/>
            <person name="Atlas R.M."/>
            <person name="Andersen G.L."/>
        </authorList>
    </citation>
    <scope>NUCLEOTIDE SEQUENCE [LARGE SCALE GENOMIC DNA]</scope>
</reference>
<feature type="binding site" evidence="7">
    <location>
        <begin position="185"/>
        <end position="186"/>
    </location>
    <ligand>
        <name>substrate</name>
    </ligand>
</feature>
<feature type="binding site" evidence="7">
    <location>
        <begin position="41"/>
        <end position="42"/>
    </location>
    <ligand>
        <name>substrate</name>
    </ligand>
</feature>
<dbReference type="SUPFAM" id="SSF53681">
    <property type="entry name" value="Aspartate/glutamate racemase"/>
    <property type="match status" value="2"/>
</dbReference>
<evidence type="ECO:0000256" key="2">
    <source>
        <dbReference type="ARBA" id="ARBA00013090"/>
    </source>
</evidence>
<dbReference type="InterPro" id="IPR004391">
    <property type="entry name" value="Glu_race"/>
</dbReference>
<dbReference type="Gene3D" id="3.40.50.1860">
    <property type="match status" value="2"/>
</dbReference>
<comment type="catalytic activity">
    <reaction evidence="1 7">
        <text>L-glutamate = D-glutamate</text>
        <dbReference type="Rhea" id="RHEA:12813"/>
        <dbReference type="ChEBI" id="CHEBI:29985"/>
        <dbReference type="ChEBI" id="CHEBI:29986"/>
        <dbReference type="EC" id="5.1.1.3"/>
    </reaction>
</comment>
<evidence type="ECO:0000256" key="7">
    <source>
        <dbReference type="HAMAP-Rule" id="MF_00258"/>
    </source>
</evidence>
<evidence type="ECO:0000256" key="6">
    <source>
        <dbReference type="ARBA" id="ARBA00023316"/>
    </source>
</evidence>
<feature type="binding site" evidence="7">
    <location>
        <begin position="74"/>
        <end position="75"/>
    </location>
    <ligand>
        <name>substrate</name>
    </ligand>
</feature>
<name>A0A1Y5HTK8_OLEAN</name>
<dbReference type="GO" id="GO:0008881">
    <property type="term" value="F:glutamate racemase activity"/>
    <property type="evidence" value="ECO:0007669"/>
    <property type="project" value="UniProtKB-UniRule"/>
</dbReference>
<comment type="function">
    <text evidence="7">Provides the (R)-glutamate required for cell wall biosynthesis.</text>
</comment>
<accession>A0A1Y5HTK8</accession>
<dbReference type="PROSITE" id="PS00923">
    <property type="entry name" value="ASP_GLU_RACEMASE_1"/>
    <property type="match status" value="1"/>
</dbReference>
<evidence type="ECO:0000256" key="3">
    <source>
        <dbReference type="ARBA" id="ARBA00022960"/>
    </source>
</evidence>
<dbReference type="Proteomes" id="UP000227088">
    <property type="component" value="Unassembled WGS sequence"/>
</dbReference>
<dbReference type="EMBL" id="MABE01000282">
    <property type="protein sequence ID" value="OUS40646.1"/>
    <property type="molecule type" value="Genomic_DNA"/>
</dbReference>
<dbReference type="InterPro" id="IPR018187">
    <property type="entry name" value="Asp/Glu_racemase_AS_1"/>
</dbReference>
<keyword evidence="3 7" id="KW-0133">Cell shape</keyword>
<gene>
    <name evidence="7" type="primary">murI</name>
    <name evidence="8" type="ORF">A9R00_04930</name>
</gene>
<dbReference type="PROSITE" id="PS00924">
    <property type="entry name" value="ASP_GLU_RACEMASE_2"/>
    <property type="match status" value="1"/>
</dbReference>
<evidence type="ECO:0000256" key="4">
    <source>
        <dbReference type="ARBA" id="ARBA00022984"/>
    </source>
</evidence>
<dbReference type="GO" id="GO:0009252">
    <property type="term" value="P:peptidoglycan biosynthetic process"/>
    <property type="evidence" value="ECO:0007669"/>
    <property type="project" value="UniProtKB-UniRule"/>
</dbReference>
<dbReference type="AlphaFoldDB" id="A0A1Y5HTK8"/>
<dbReference type="FunFam" id="3.40.50.1860:FF:000001">
    <property type="entry name" value="Glutamate racemase"/>
    <property type="match status" value="1"/>
</dbReference>
<keyword evidence="6 7" id="KW-0961">Cell wall biogenesis/degradation</keyword>
<protein>
    <recommendedName>
        <fullName evidence="2 7">Glutamate racemase</fullName>
        <ecNumber evidence="2 7">5.1.1.3</ecNumber>
    </recommendedName>
</protein>
<feature type="active site" description="Proton donor/acceptor" evidence="7">
    <location>
        <position position="184"/>
    </location>
</feature>
<feature type="binding site" evidence="7">
    <location>
        <begin position="9"/>
        <end position="10"/>
    </location>
    <ligand>
        <name>substrate</name>
    </ligand>
</feature>
<sequence length="265" mass="29241">MAVNALIFDSGVGGFSILQHIRQAVPGLSSCYLMDNQLFPYGIQADEVLIERIVKLCHKACHEQDIDLLVIACNTASTLALPALREVLNIPVIGVVPAIKTAASQSLTKHIALLATPATIDRPYIEQLILDHGQDCQVKRIGSSELVELAEQFWLQGELNQQRLVAILKPLAENEAIDQLILGCTHFPLLDQQIAQLFPQITLVDSGPAIARRICFILQQLGHDIDDLQQDDQPHKLLTTANIDNKVTFLSACQRIAPYQSFNII</sequence>
<evidence type="ECO:0000256" key="1">
    <source>
        <dbReference type="ARBA" id="ARBA00001602"/>
    </source>
</evidence>
<comment type="similarity">
    <text evidence="7">Belongs to the aspartate/glutamate racemases family.</text>
</comment>
<comment type="caution">
    <text evidence="8">The sequence shown here is derived from an EMBL/GenBank/DDBJ whole genome shotgun (WGS) entry which is preliminary data.</text>
</comment>
<dbReference type="HAMAP" id="MF_00258">
    <property type="entry name" value="Glu_racemase"/>
    <property type="match status" value="1"/>
</dbReference>
<feature type="active site" description="Proton donor/acceptor" evidence="7">
    <location>
        <position position="73"/>
    </location>
</feature>
<keyword evidence="4 7" id="KW-0573">Peptidoglycan synthesis</keyword>
<comment type="pathway">
    <text evidence="7">Cell wall biogenesis; peptidoglycan biosynthesis.</text>
</comment>
<organism evidence="8 9">
    <name type="scientific">Oleispira antarctica</name>
    <dbReference type="NCBI Taxonomy" id="188908"/>
    <lineage>
        <taxon>Bacteria</taxon>
        <taxon>Pseudomonadati</taxon>
        <taxon>Pseudomonadota</taxon>
        <taxon>Gammaproteobacteria</taxon>
        <taxon>Oceanospirillales</taxon>
        <taxon>Oceanospirillaceae</taxon>
        <taxon>Oleispira</taxon>
    </lineage>
</organism>
<dbReference type="GO" id="GO:0008360">
    <property type="term" value="P:regulation of cell shape"/>
    <property type="evidence" value="ECO:0007669"/>
    <property type="project" value="UniProtKB-KW"/>
</dbReference>